<evidence type="ECO:0000313" key="8">
    <source>
        <dbReference type="Proteomes" id="UP000182444"/>
    </source>
</evidence>
<evidence type="ECO:0000256" key="1">
    <source>
        <dbReference type="ARBA" id="ARBA00004370"/>
    </source>
</evidence>
<dbReference type="KEGG" id="yli:2911813"/>
<feature type="region of interest" description="Disordered" evidence="4">
    <location>
        <begin position="1"/>
        <end position="75"/>
    </location>
</feature>
<dbReference type="EMBL" id="KZ858954">
    <property type="protein sequence ID" value="RDW28186.1"/>
    <property type="molecule type" value="Genomic_DNA"/>
</dbReference>
<feature type="domain" description="Cysteine-rich transmembrane" evidence="5">
    <location>
        <begin position="84"/>
        <end position="118"/>
    </location>
</feature>
<dbReference type="PANTHER" id="PTHR47564">
    <property type="entry name" value="CYSTEINE-RICH AND TRANSMEMBRANE DOMAIN-CONTAINING PROTEIN 1"/>
    <property type="match status" value="1"/>
</dbReference>
<dbReference type="AlphaFoldDB" id="A0A1D8NJ86"/>
<dbReference type="EMBL" id="CP017557">
    <property type="protein sequence ID" value="AOW05696.1"/>
    <property type="molecule type" value="Genomic_DNA"/>
</dbReference>
<dbReference type="eggNOG" id="ENOG502S7AZ">
    <property type="taxonomic scope" value="Eukaryota"/>
</dbReference>
<dbReference type="InterPro" id="IPR043240">
    <property type="entry name" value="CYSTM1-like"/>
</dbReference>
<evidence type="ECO:0000313" key="6">
    <source>
        <dbReference type="EMBL" id="AOW05696.1"/>
    </source>
</evidence>
<keyword evidence="3" id="KW-0472">Membrane</keyword>
<accession>A0A1D8NJ86</accession>
<dbReference type="InterPro" id="IPR028144">
    <property type="entry name" value="CYSTM_dom"/>
</dbReference>
<dbReference type="Proteomes" id="UP000182444">
    <property type="component" value="Chromosome 1E"/>
</dbReference>
<evidence type="ECO:0000313" key="9">
    <source>
        <dbReference type="Proteomes" id="UP000256601"/>
    </source>
</evidence>
<evidence type="ECO:0000256" key="3">
    <source>
        <dbReference type="ARBA" id="ARBA00023136"/>
    </source>
</evidence>
<dbReference type="RefSeq" id="XP_504184.1">
    <property type="nucleotide sequence ID" value="XM_504184.1"/>
</dbReference>
<protein>
    <recommendedName>
        <fullName evidence="5">Cysteine-rich transmembrane domain-containing protein</fullName>
    </recommendedName>
</protein>
<comment type="subcellular location">
    <subcellularLocation>
        <location evidence="1">Membrane</location>
    </subcellularLocation>
</comment>
<proteinExistence type="inferred from homology"/>
<organism evidence="6 8">
    <name type="scientific">Yarrowia lipolytica</name>
    <name type="common">Candida lipolytica</name>
    <dbReference type="NCBI Taxonomy" id="4952"/>
    <lineage>
        <taxon>Eukaryota</taxon>
        <taxon>Fungi</taxon>
        <taxon>Dikarya</taxon>
        <taxon>Ascomycota</taxon>
        <taxon>Saccharomycotina</taxon>
        <taxon>Dipodascomycetes</taxon>
        <taxon>Dipodascales</taxon>
        <taxon>Dipodascales incertae sedis</taxon>
        <taxon>Yarrowia</taxon>
    </lineage>
</organism>
<gene>
    <name evidence="7" type="ORF">B0I71DRAFT_127703</name>
    <name evidence="6" type="ORF">YALI1_E24174g</name>
</gene>
<dbReference type="GeneID" id="2911813"/>
<dbReference type="Pfam" id="PF12734">
    <property type="entry name" value="CYSTM"/>
    <property type="match status" value="1"/>
</dbReference>
<reference evidence="6 8" key="1">
    <citation type="journal article" date="2016" name="PLoS ONE">
        <title>Sequence Assembly of Yarrowia lipolytica Strain W29/CLIB89 Shows Transposable Element Diversity.</title>
        <authorList>
            <person name="Magnan C."/>
            <person name="Yu J."/>
            <person name="Chang I."/>
            <person name="Jahn E."/>
            <person name="Kanomata Y."/>
            <person name="Wu J."/>
            <person name="Zeller M."/>
            <person name="Oakes M."/>
            <person name="Baldi P."/>
            <person name="Sandmeyer S."/>
        </authorList>
    </citation>
    <scope>NUCLEOTIDE SEQUENCE [LARGE SCALE GENOMIC DNA]</scope>
    <source>
        <strain evidence="6">CLIB89</strain>
        <strain evidence="8">CLIB89(W29)</strain>
    </source>
</reference>
<dbReference type="Proteomes" id="UP000256601">
    <property type="component" value="Unassembled WGS sequence"/>
</dbReference>
<evidence type="ECO:0000313" key="7">
    <source>
        <dbReference type="EMBL" id="RDW28186.1"/>
    </source>
</evidence>
<comment type="similarity">
    <text evidence="2">Belongs to the CYSTM1 family.</text>
</comment>
<feature type="compositionally biased region" description="Low complexity" evidence="4">
    <location>
        <begin position="20"/>
        <end position="72"/>
    </location>
</feature>
<sequence>MSDKYGAPAGPPPIYGNQRGNDGYYDQGYQQQGYQQQGGYNQGYNNQGGYYPQQGYQQGYNQGYPQQQAGYAAPPPQPMYAQQPVYVQQQSPQRGGQDDCLMACLAAMCVCCTLEMLF</sequence>
<name>A0A1D8NJ86_YARLL</name>
<reference evidence="7 9" key="2">
    <citation type="submission" date="2018-07" db="EMBL/GenBank/DDBJ databases">
        <title>Draft Genome Assemblies for Five Robust Yarrowia lipolytica Strains Exhibiting High Lipid Production and Pentose Sugar Utilization and Sugar Alcohol Secretion from Undetoxified Lignocellulosic Biomass Hydrolysates.</title>
        <authorList>
            <consortium name="DOE Joint Genome Institute"/>
            <person name="Walker C."/>
            <person name="Ryu S."/>
            <person name="Na H."/>
            <person name="Zane M."/>
            <person name="LaButti K."/>
            <person name="Lipzen A."/>
            <person name="Haridas S."/>
            <person name="Barry K."/>
            <person name="Grigoriev I.V."/>
            <person name="Quarterman J."/>
            <person name="Slininger P."/>
            <person name="Dien B."/>
            <person name="Trinh C.T."/>
        </authorList>
    </citation>
    <scope>NUCLEOTIDE SEQUENCE [LARGE SCALE GENOMIC DNA]</scope>
    <source>
        <strain evidence="7 9">YB392</strain>
    </source>
</reference>
<dbReference type="VEuPathDB" id="FungiDB:YALI1_E24174g"/>
<evidence type="ECO:0000256" key="4">
    <source>
        <dbReference type="SAM" id="MobiDB-lite"/>
    </source>
</evidence>
<dbReference type="PANTHER" id="PTHR47564:SF1">
    <property type="entry name" value="CYSTEINE-RICH AND TRANSMEMBRANE DOMAIN-CONTAINING PROTEIN 1"/>
    <property type="match status" value="1"/>
</dbReference>
<evidence type="ECO:0000259" key="5">
    <source>
        <dbReference type="Pfam" id="PF12734"/>
    </source>
</evidence>
<dbReference type="GO" id="GO:0016020">
    <property type="term" value="C:membrane"/>
    <property type="evidence" value="ECO:0007669"/>
    <property type="project" value="UniProtKB-SubCell"/>
</dbReference>
<evidence type="ECO:0000256" key="2">
    <source>
        <dbReference type="ARBA" id="ARBA00009444"/>
    </source>
</evidence>